<dbReference type="SUPFAM" id="SSF47459">
    <property type="entry name" value="HLH, helix-loop-helix DNA-binding domain"/>
    <property type="match status" value="1"/>
</dbReference>
<dbReference type="Proteomes" id="UP000828390">
    <property type="component" value="Unassembled WGS sequence"/>
</dbReference>
<dbReference type="GO" id="GO:0007423">
    <property type="term" value="P:sensory organ development"/>
    <property type="evidence" value="ECO:0007669"/>
    <property type="project" value="TreeGrafter"/>
</dbReference>
<proteinExistence type="predicted"/>
<feature type="domain" description="BHLH" evidence="2">
    <location>
        <begin position="101"/>
        <end position="153"/>
    </location>
</feature>
<accession>A0A9D4KPE6</accession>
<sequence>MVIESRSSNNIPIMSYGILRDESTSGYFPPIFNGNGFSSDSDQEKISFRNAWLTEDVSFVNASIKRESSRDAQETPKKRQRCSKARGKRRDPEISQTLRKSRRTMANDRERTRMHSLNDALENLKRVLPNCGEDSKLTKIETLRMASNYIFVLTETLNMMDRGDFDHTDENKKAPEMNASLSLSATNPSTRSERLGVPYVDQSYECCDENAVKSQPSILSRSVTESPKLRVMPQSATKFEPMSPTDALETRLFHELSQCYKTGNTYIKPLPSLSNMSISAFNRDLITTPTDYFRDNYVCSEALTDSLLPALTSAKLRMLPVKVSCYIGIYILYVKTFKISFTLCASKFVYVLELFCHRQHIYPNHVIAKVWSFLSGKRTS</sequence>
<feature type="compositionally biased region" description="Basic and acidic residues" evidence="1">
    <location>
        <begin position="66"/>
        <end position="77"/>
    </location>
</feature>
<dbReference type="Pfam" id="PF00010">
    <property type="entry name" value="HLH"/>
    <property type="match status" value="1"/>
</dbReference>
<gene>
    <name evidence="3" type="ORF">DPMN_116770</name>
</gene>
<dbReference type="InterPro" id="IPR036638">
    <property type="entry name" value="HLH_DNA-bd_sf"/>
</dbReference>
<feature type="region of interest" description="Disordered" evidence="1">
    <location>
        <begin position="66"/>
        <end position="109"/>
    </location>
</feature>
<dbReference type="EMBL" id="JAIWYP010000004">
    <property type="protein sequence ID" value="KAH3843258.1"/>
    <property type="molecule type" value="Genomic_DNA"/>
</dbReference>
<evidence type="ECO:0000256" key="1">
    <source>
        <dbReference type="SAM" id="MobiDB-lite"/>
    </source>
</evidence>
<reference evidence="3" key="1">
    <citation type="journal article" date="2019" name="bioRxiv">
        <title>The Genome of the Zebra Mussel, Dreissena polymorpha: A Resource for Invasive Species Research.</title>
        <authorList>
            <person name="McCartney M.A."/>
            <person name="Auch B."/>
            <person name="Kono T."/>
            <person name="Mallez S."/>
            <person name="Zhang Y."/>
            <person name="Obille A."/>
            <person name="Becker A."/>
            <person name="Abrahante J.E."/>
            <person name="Garbe J."/>
            <person name="Badalamenti J.P."/>
            <person name="Herman A."/>
            <person name="Mangelson H."/>
            <person name="Liachko I."/>
            <person name="Sullivan S."/>
            <person name="Sone E.D."/>
            <person name="Koren S."/>
            <person name="Silverstein K.A.T."/>
            <person name="Beckman K.B."/>
            <person name="Gohl D.M."/>
        </authorList>
    </citation>
    <scope>NUCLEOTIDE SEQUENCE</scope>
    <source>
        <strain evidence="3">Duluth1</strain>
        <tissue evidence="3">Whole animal</tissue>
    </source>
</reference>
<dbReference type="GO" id="GO:0000981">
    <property type="term" value="F:DNA-binding transcription factor activity, RNA polymerase II-specific"/>
    <property type="evidence" value="ECO:0007669"/>
    <property type="project" value="TreeGrafter"/>
</dbReference>
<dbReference type="InterPro" id="IPR050359">
    <property type="entry name" value="bHLH_transcription_factors"/>
</dbReference>
<dbReference type="InterPro" id="IPR011598">
    <property type="entry name" value="bHLH_dom"/>
</dbReference>
<keyword evidence="4" id="KW-1185">Reference proteome</keyword>
<dbReference type="GO" id="GO:0005634">
    <property type="term" value="C:nucleus"/>
    <property type="evidence" value="ECO:0007669"/>
    <property type="project" value="TreeGrafter"/>
</dbReference>
<dbReference type="GO" id="GO:0061564">
    <property type="term" value="P:axon development"/>
    <property type="evidence" value="ECO:0007669"/>
    <property type="project" value="TreeGrafter"/>
</dbReference>
<organism evidence="3 4">
    <name type="scientific">Dreissena polymorpha</name>
    <name type="common">Zebra mussel</name>
    <name type="synonym">Mytilus polymorpha</name>
    <dbReference type="NCBI Taxonomy" id="45954"/>
    <lineage>
        <taxon>Eukaryota</taxon>
        <taxon>Metazoa</taxon>
        <taxon>Spiralia</taxon>
        <taxon>Lophotrochozoa</taxon>
        <taxon>Mollusca</taxon>
        <taxon>Bivalvia</taxon>
        <taxon>Autobranchia</taxon>
        <taxon>Heteroconchia</taxon>
        <taxon>Euheterodonta</taxon>
        <taxon>Imparidentia</taxon>
        <taxon>Neoheterodontei</taxon>
        <taxon>Myida</taxon>
        <taxon>Dreissenoidea</taxon>
        <taxon>Dreissenidae</taxon>
        <taxon>Dreissena</taxon>
    </lineage>
</organism>
<dbReference type="GO" id="GO:0045944">
    <property type="term" value="P:positive regulation of transcription by RNA polymerase II"/>
    <property type="evidence" value="ECO:0007669"/>
    <property type="project" value="TreeGrafter"/>
</dbReference>
<comment type="caution">
    <text evidence="3">The sequence shown here is derived from an EMBL/GenBank/DDBJ whole genome shotgun (WGS) entry which is preliminary data.</text>
</comment>
<dbReference type="GO" id="GO:0046983">
    <property type="term" value="F:protein dimerization activity"/>
    <property type="evidence" value="ECO:0007669"/>
    <property type="project" value="InterPro"/>
</dbReference>
<dbReference type="PROSITE" id="PS50888">
    <property type="entry name" value="BHLH"/>
    <property type="match status" value="1"/>
</dbReference>
<dbReference type="SMART" id="SM00353">
    <property type="entry name" value="HLH"/>
    <property type="match status" value="1"/>
</dbReference>
<protein>
    <recommendedName>
        <fullName evidence="2">BHLH domain-containing protein</fullName>
    </recommendedName>
</protein>
<evidence type="ECO:0000313" key="4">
    <source>
        <dbReference type="Proteomes" id="UP000828390"/>
    </source>
</evidence>
<name>A0A9D4KPE6_DREPO</name>
<evidence type="ECO:0000259" key="2">
    <source>
        <dbReference type="PROSITE" id="PS50888"/>
    </source>
</evidence>
<evidence type="ECO:0000313" key="3">
    <source>
        <dbReference type="EMBL" id="KAH3843258.1"/>
    </source>
</evidence>
<dbReference type="Gene3D" id="4.10.280.10">
    <property type="entry name" value="Helix-loop-helix DNA-binding domain"/>
    <property type="match status" value="1"/>
</dbReference>
<feature type="compositionally biased region" description="Basic residues" evidence="1">
    <location>
        <begin position="78"/>
        <end position="89"/>
    </location>
</feature>
<dbReference type="GO" id="GO:0070888">
    <property type="term" value="F:E-box binding"/>
    <property type="evidence" value="ECO:0007669"/>
    <property type="project" value="TreeGrafter"/>
</dbReference>
<dbReference type="PANTHER" id="PTHR19290">
    <property type="entry name" value="BASIC HELIX-LOOP-HELIX PROTEIN NEUROGENIN-RELATED"/>
    <property type="match status" value="1"/>
</dbReference>
<dbReference type="AlphaFoldDB" id="A0A9D4KPE6"/>
<reference evidence="3" key="2">
    <citation type="submission" date="2020-11" db="EMBL/GenBank/DDBJ databases">
        <authorList>
            <person name="McCartney M.A."/>
            <person name="Auch B."/>
            <person name="Kono T."/>
            <person name="Mallez S."/>
            <person name="Becker A."/>
            <person name="Gohl D.M."/>
            <person name="Silverstein K.A.T."/>
            <person name="Koren S."/>
            <person name="Bechman K.B."/>
            <person name="Herman A."/>
            <person name="Abrahante J.E."/>
            <person name="Garbe J."/>
        </authorList>
    </citation>
    <scope>NUCLEOTIDE SEQUENCE</scope>
    <source>
        <strain evidence="3">Duluth1</strain>
        <tissue evidence="3">Whole animal</tissue>
    </source>
</reference>
<dbReference type="PANTHER" id="PTHR19290:SF163">
    <property type="entry name" value="BASIC HELIX-LOOP-HELIX NEURAL TRANSCRIPTION FACTOR TAP"/>
    <property type="match status" value="1"/>
</dbReference>